<evidence type="ECO:0000259" key="1">
    <source>
        <dbReference type="Pfam" id="PF00535"/>
    </source>
</evidence>
<sequence>MSNSSLPLLSVIIPTFNRSAYLQKVLHALGQQQLDRSLFELIVIDDGGSDDSSQVVEAFSAQLAIHYVRKEHAAQATARNLGIYLAKGEILVFLDDDDIPTSSFLPELLNSHRRYPDPSVAVLAYTELSERLKSDPLLVYVTGEGGQYFSYPALTDGEIYDWKTFWSGRISVKRSFLIEGGIFNPIFSFLEDVELGWRLSKRGLKVVYNKKARTILARNPGFEGICQRERCKGKYHYLFGYLYDDQEVKEYSRIKDWQKRWLQLYPFHENLYDSVKKLHDCLSLRIKEGGSIEASQRALLYESYQKVLESFFYKGMSEGAQLVLELGEKGYLAQQRHRKLIVPLPQKGLPLLASMPLSQENYSRTLLDEIYRTYAKNIALRAGGEVDYEGEIDKNLAEYLWETIPEGSKTIEVDGLIATLIFLNKKMDHTVLLSKAQWEAPLQDYLKATNCFSHRLRIERGPTEKILPGLEQMGYDVAILHGKKGFPYPFMEFLYLSKGLKEKGLLIINDNFLYSCALLCQSLRLLEKEWKLEKVFSGAMVFRKLKEPSQEQRESIKPIDLWGEERIFTLLGPYWRETFK</sequence>
<dbReference type="RefSeq" id="WP_134440318.1">
    <property type="nucleotide sequence ID" value="NZ_LXQC01000144.1"/>
</dbReference>
<name>A0A4Y8PDE9_9BACT</name>
<protein>
    <recommendedName>
        <fullName evidence="1">Glycosyltransferase 2-like domain-containing protein</fullName>
    </recommendedName>
</protein>
<evidence type="ECO:0000313" key="2">
    <source>
        <dbReference type="EMBL" id="TFE68014.1"/>
    </source>
</evidence>
<proteinExistence type="predicted"/>
<dbReference type="Gene3D" id="3.90.550.10">
    <property type="entry name" value="Spore Coat Polysaccharide Biosynthesis Protein SpsA, Chain A"/>
    <property type="match status" value="1"/>
</dbReference>
<feature type="domain" description="Glycosyltransferase 2-like" evidence="1">
    <location>
        <begin position="10"/>
        <end position="122"/>
    </location>
</feature>
<gene>
    <name evidence="2" type="ORF">A7Q10_08760</name>
</gene>
<dbReference type="CDD" id="cd00761">
    <property type="entry name" value="Glyco_tranf_GTA_type"/>
    <property type="match status" value="1"/>
</dbReference>
<evidence type="ECO:0000313" key="3">
    <source>
        <dbReference type="Proteomes" id="UP000297713"/>
    </source>
</evidence>
<dbReference type="OrthoDB" id="9815829at2"/>
<dbReference type="PANTHER" id="PTHR43685">
    <property type="entry name" value="GLYCOSYLTRANSFERASE"/>
    <property type="match status" value="1"/>
</dbReference>
<organism evidence="2 3">
    <name type="scientific">Methylacidiphilum caldifontis</name>
    <dbReference type="NCBI Taxonomy" id="2795386"/>
    <lineage>
        <taxon>Bacteria</taxon>
        <taxon>Pseudomonadati</taxon>
        <taxon>Verrucomicrobiota</taxon>
        <taxon>Methylacidiphilae</taxon>
        <taxon>Methylacidiphilales</taxon>
        <taxon>Methylacidiphilaceae</taxon>
        <taxon>Methylacidiphilum (ex Ratnadevi et al. 2023)</taxon>
    </lineage>
</organism>
<dbReference type="InterPro" id="IPR029044">
    <property type="entry name" value="Nucleotide-diphossugar_trans"/>
</dbReference>
<dbReference type="Proteomes" id="UP000297713">
    <property type="component" value="Unassembled WGS sequence"/>
</dbReference>
<dbReference type="InterPro" id="IPR050834">
    <property type="entry name" value="Glycosyltransf_2"/>
</dbReference>
<dbReference type="Pfam" id="PF00535">
    <property type="entry name" value="Glycos_transf_2"/>
    <property type="match status" value="1"/>
</dbReference>
<reference evidence="2 3" key="1">
    <citation type="submission" date="2016-05" db="EMBL/GenBank/DDBJ databases">
        <title>Diversity and Homogeneity among Thermoacidophilic Verrucomicrobia Methanotrophs Linked with Geographical Origin.</title>
        <authorList>
            <person name="Erikstad H.-A."/>
            <person name="Smestad N.B."/>
            <person name="Ceballos R.M."/>
            <person name="Birkeland N.-K."/>
        </authorList>
    </citation>
    <scope>NUCLEOTIDE SEQUENCE [LARGE SCALE GENOMIC DNA]</scope>
    <source>
        <strain evidence="2 3">Phi</strain>
    </source>
</reference>
<dbReference type="AlphaFoldDB" id="A0A4Y8PDE9"/>
<accession>A0A4Y8PDE9</accession>
<comment type="caution">
    <text evidence="2">The sequence shown here is derived from an EMBL/GenBank/DDBJ whole genome shotgun (WGS) entry which is preliminary data.</text>
</comment>
<dbReference type="PANTHER" id="PTHR43685:SF3">
    <property type="entry name" value="SLR2126 PROTEIN"/>
    <property type="match status" value="1"/>
</dbReference>
<dbReference type="EMBL" id="LXQC01000144">
    <property type="protein sequence ID" value="TFE68014.1"/>
    <property type="molecule type" value="Genomic_DNA"/>
</dbReference>
<dbReference type="InterPro" id="IPR001173">
    <property type="entry name" value="Glyco_trans_2-like"/>
</dbReference>
<keyword evidence="3" id="KW-1185">Reference proteome</keyword>
<dbReference type="SUPFAM" id="SSF53448">
    <property type="entry name" value="Nucleotide-diphospho-sugar transferases"/>
    <property type="match status" value="1"/>
</dbReference>